<dbReference type="GO" id="GO:0006744">
    <property type="term" value="P:ubiquinone biosynthetic process"/>
    <property type="evidence" value="ECO:0007669"/>
    <property type="project" value="UniProtKB-UniPathway"/>
</dbReference>
<keyword evidence="7" id="KW-0503">Monooxygenase</keyword>
<comment type="cofactor">
    <cofactor evidence="1">
        <name>FAD</name>
        <dbReference type="ChEBI" id="CHEBI:57692"/>
    </cofactor>
</comment>
<evidence type="ECO:0000256" key="8">
    <source>
        <dbReference type="SAM" id="MobiDB-lite"/>
    </source>
</evidence>
<comment type="caution">
    <text evidence="10">The sequence shown here is derived from an EMBL/GenBank/DDBJ whole genome shotgun (WGS) entry which is preliminary data.</text>
</comment>
<evidence type="ECO:0000313" key="11">
    <source>
        <dbReference type="Proteomes" id="UP000236286"/>
    </source>
</evidence>
<evidence type="ECO:0000256" key="7">
    <source>
        <dbReference type="ARBA" id="ARBA00023033"/>
    </source>
</evidence>
<comment type="pathway">
    <text evidence="2">Cofactor biosynthesis; ubiquinone biosynthesis.</text>
</comment>
<dbReference type="SUPFAM" id="SSF51905">
    <property type="entry name" value="FAD/NAD(P)-binding domain"/>
    <property type="match status" value="1"/>
</dbReference>
<dbReference type="UniPathway" id="UPA00232"/>
<evidence type="ECO:0000313" key="10">
    <source>
        <dbReference type="EMBL" id="PNG26635.1"/>
    </source>
</evidence>
<dbReference type="PANTHER" id="PTHR43876:SF7">
    <property type="entry name" value="UBIQUINONE BIOSYNTHESIS MONOOXYGENASE COQ6, MITOCHONDRIAL"/>
    <property type="match status" value="1"/>
</dbReference>
<dbReference type="PROSITE" id="PS51257">
    <property type="entry name" value="PROKAR_LIPOPROTEIN"/>
    <property type="match status" value="1"/>
</dbReference>
<dbReference type="RefSeq" id="WP_102843228.1">
    <property type="nucleotide sequence ID" value="NZ_PDZR01000006.1"/>
</dbReference>
<dbReference type="GO" id="GO:0071949">
    <property type="term" value="F:FAD binding"/>
    <property type="evidence" value="ECO:0007669"/>
    <property type="project" value="InterPro"/>
</dbReference>
<dbReference type="GO" id="GO:0016705">
    <property type="term" value="F:oxidoreductase activity, acting on paired donors, with incorporation or reduction of molecular oxygen"/>
    <property type="evidence" value="ECO:0007669"/>
    <property type="project" value="InterPro"/>
</dbReference>
<dbReference type="InterPro" id="IPR010971">
    <property type="entry name" value="UbiH/COQ6"/>
</dbReference>
<feature type="domain" description="FAD-binding" evidence="9">
    <location>
        <begin position="5"/>
        <end position="313"/>
    </location>
</feature>
<evidence type="ECO:0000256" key="2">
    <source>
        <dbReference type="ARBA" id="ARBA00004749"/>
    </source>
</evidence>
<proteinExistence type="inferred from homology"/>
<reference evidence="10 11" key="1">
    <citation type="submission" date="2017-10" db="EMBL/GenBank/DDBJ databases">
        <title>Genome announcement of Methylocella silvestris TVC from permafrost.</title>
        <authorList>
            <person name="Wang J."/>
            <person name="Geng K."/>
            <person name="Ul-Haque F."/>
            <person name="Crombie A.T."/>
            <person name="Street L.E."/>
            <person name="Wookey P.A."/>
            <person name="Murrell J.C."/>
            <person name="Pratscher J."/>
        </authorList>
    </citation>
    <scope>NUCLEOTIDE SEQUENCE [LARGE SCALE GENOMIC DNA]</scope>
    <source>
        <strain evidence="10 11">TVC</strain>
    </source>
</reference>
<dbReference type="EMBL" id="PDZR01000006">
    <property type="protein sequence ID" value="PNG26635.1"/>
    <property type="molecule type" value="Genomic_DNA"/>
</dbReference>
<dbReference type="PRINTS" id="PR00420">
    <property type="entry name" value="RNGMNOXGNASE"/>
</dbReference>
<feature type="region of interest" description="Disordered" evidence="8">
    <location>
        <begin position="393"/>
        <end position="413"/>
    </location>
</feature>
<dbReference type="InterPro" id="IPR002938">
    <property type="entry name" value="FAD-bd"/>
</dbReference>
<dbReference type="InterPro" id="IPR051205">
    <property type="entry name" value="UbiH/COQ6_monooxygenase"/>
</dbReference>
<keyword evidence="5" id="KW-0274">FAD</keyword>
<dbReference type="Pfam" id="PF01494">
    <property type="entry name" value="FAD_binding_3"/>
    <property type="match status" value="1"/>
</dbReference>
<protein>
    <submittedName>
        <fullName evidence="10">Ubiquinone biosynthesis protein UbiH</fullName>
    </submittedName>
</protein>
<dbReference type="PANTHER" id="PTHR43876">
    <property type="entry name" value="UBIQUINONE BIOSYNTHESIS MONOOXYGENASE COQ6, MITOCHONDRIAL"/>
    <property type="match status" value="1"/>
</dbReference>
<dbReference type="Gene3D" id="3.50.50.60">
    <property type="entry name" value="FAD/NAD(P)-binding domain"/>
    <property type="match status" value="2"/>
</dbReference>
<name>A0A2J7TIP0_METSI</name>
<evidence type="ECO:0000256" key="1">
    <source>
        <dbReference type="ARBA" id="ARBA00001974"/>
    </source>
</evidence>
<gene>
    <name evidence="10" type="ORF">CR492_07685</name>
</gene>
<dbReference type="InterPro" id="IPR036188">
    <property type="entry name" value="FAD/NAD-bd_sf"/>
</dbReference>
<evidence type="ECO:0000256" key="5">
    <source>
        <dbReference type="ARBA" id="ARBA00022827"/>
    </source>
</evidence>
<dbReference type="NCBIfam" id="TIGR01988">
    <property type="entry name" value="Ubi-OHases"/>
    <property type="match status" value="1"/>
</dbReference>
<keyword evidence="10" id="KW-0830">Ubiquinone</keyword>
<evidence type="ECO:0000256" key="6">
    <source>
        <dbReference type="ARBA" id="ARBA00023002"/>
    </source>
</evidence>
<keyword evidence="4" id="KW-0285">Flavoprotein</keyword>
<dbReference type="OrthoDB" id="9796623at2"/>
<organism evidence="10 11">
    <name type="scientific">Methylocella silvestris</name>
    <dbReference type="NCBI Taxonomy" id="199596"/>
    <lineage>
        <taxon>Bacteria</taxon>
        <taxon>Pseudomonadati</taxon>
        <taxon>Pseudomonadota</taxon>
        <taxon>Alphaproteobacteria</taxon>
        <taxon>Hyphomicrobiales</taxon>
        <taxon>Beijerinckiaceae</taxon>
        <taxon>Methylocella</taxon>
    </lineage>
</organism>
<sequence length="413" mass="43782">MADEKVDILVAGAGAAGLSAAIALAQAGFSVACAGQIDRRANGRTVALFESSLRFYKALGLWPRLRDLAAPLAKIAMVDATNARFAAPSVTFAASEIGLAAFGANIENNVLVEELAQAARAALSLRECLIADIRFEPGGVDATLADGSRIRAALVVAADGRQSLVRSRAAIEARSWTYPQIAATALLAHEKPHRDISTEFHTRSGPCTLVPLRPRDGLAHRSSLVWLMSDAEAERRRALNDEALAGEIEDQVGGLLGAMALDGACGFFPMAGMSVSRLTGERVALVGEAAHLFPPLAAQGLNLSLRDVAALVQTVEDARSRGEDFGTLEALEPYAAARRGDISLRTNGVDLLNRSLLSEFAPVDLMRSAGFFAFAAIGPLRRALMREGVLTHGDLPRLMQPPPRRKTPSRAHA</sequence>
<feature type="compositionally biased region" description="Basic residues" evidence="8">
    <location>
        <begin position="403"/>
        <end position="413"/>
    </location>
</feature>
<keyword evidence="6" id="KW-0560">Oxidoreductase</keyword>
<dbReference type="Proteomes" id="UP000236286">
    <property type="component" value="Unassembled WGS sequence"/>
</dbReference>
<evidence type="ECO:0000256" key="3">
    <source>
        <dbReference type="ARBA" id="ARBA00005349"/>
    </source>
</evidence>
<accession>A0A2J7TIP0</accession>
<evidence type="ECO:0000259" key="9">
    <source>
        <dbReference type="Pfam" id="PF01494"/>
    </source>
</evidence>
<comment type="similarity">
    <text evidence="3">Belongs to the UbiH/COQ6 family.</text>
</comment>
<evidence type="ECO:0000256" key="4">
    <source>
        <dbReference type="ARBA" id="ARBA00022630"/>
    </source>
</evidence>
<dbReference type="AlphaFoldDB" id="A0A2J7TIP0"/>
<dbReference type="GO" id="GO:0004497">
    <property type="term" value="F:monooxygenase activity"/>
    <property type="evidence" value="ECO:0007669"/>
    <property type="project" value="UniProtKB-KW"/>
</dbReference>